<evidence type="ECO:0000259" key="2">
    <source>
        <dbReference type="Pfam" id="PF00497"/>
    </source>
</evidence>
<name>A0A431VFS7_9PROT</name>
<protein>
    <submittedName>
        <fullName evidence="3">Transporter substrate-binding domain-containing protein</fullName>
    </submittedName>
</protein>
<dbReference type="PANTHER" id="PTHR35936">
    <property type="entry name" value="MEMBRANE-BOUND LYTIC MUREIN TRANSGLYCOSYLASE F"/>
    <property type="match status" value="1"/>
</dbReference>
<dbReference type="Gene3D" id="3.40.190.10">
    <property type="entry name" value="Periplasmic binding protein-like II"/>
    <property type="match status" value="2"/>
</dbReference>
<dbReference type="InterPro" id="IPR001638">
    <property type="entry name" value="Solute-binding_3/MltF_N"/>
</dbReference>
<proteinExistence type="predicted"/>
<gene>
    <name evidence="3" type="ORF">EJ903_14045</name>
</gene>
<accession>A0A431VFS7</accession>
<dbReference type="AlphaFoldDB" id="A0A431VFS7"/>
<evidence type="ECO:0000313" key="3">
    <source>
        <dbReference type="EMBL" id="RTR19149.1"/>
    </source>
</evidence>
<feature type="domain" description="Solute-binding protein family 3/N-terminal" evidence="2">
    <location>
        <begin position="42"/>
        <end position="256"/>
    </location>
</feature>
<dbReference type="OrthoDB" id="8479038at2"/>
<dbReference type="Proteomes" id="UP000277007">
    <property type="component" value="Unassembled WGS sequence"/>
</dbReference>
<evidence type="ECO:0000313" key="4">
    <source>
        <dbReference type="Proteomes" id="UP000277007"/>
    </source>
</evidence>
<evidence type="ECO:0000256" key="1">
    <source>
        <dbReference type="ARBA" id="ARBA00022729"/>
    </source>
</evidence>
<keyword evidence="1" id="KW-0732">Signal</keyword>
<dbReference type="PANTHER" id="PTHR35936:SF35">
    <property type="entry name" value="L-CYSTINE-BINDING PROTEIN TCYJ"/>
    <property type="match status" value="1"/>
</dbReference>
<reference evidence="3 4" key="1">
    <citation type="submission" date="2018-12" db="EMBL/GenBank/DDBJ databases">
        <authorList>
            <person name="Yang Y."/>
        </authorList>
    </citation>
    <scope>NUCLEOTIDE SEQUENCE [LARGE SCALE GENOMIC DNA]</scope>
    <source>
        <strain evidence="3 4">L-25-5w-1</strain>
    </source>
</reference>
<dbReference type="Pfam" id="PF00497">
    <property type="entry name" value="SBP_bac_3"/>
    <property type="match status" value="1"/>
</dbReference>
<dbReference type="SUPFAM" id="SSF53850">
    <property type="entry name" value="Periplasmic binding protein-like II"/>
    <property type="match status" value="1"/>
</dbReference>
<organism evidence="3 4">
    <name type="scientific">Azospirillum griseum</name>
    <dbReference type="NCBI Taxonomy" id="2496639"/>
    <lineage>
        <taxon>Bacteria</taxon>
        <taxon>Pseudomonadati</taxon>
        <taxon>Pseudomonadota</taxon>
        <taxon>Alphaproteobacteria</taxon>
        <taxon>Rhodospirillales</taxon>
        <taxon>Azospirillaceae</taxon>
        <taxon>Azospirillum</taxon>
    </lineage>
</organism>
<dbReference type="EMBL" id="RXMA01000012">
    <property type="protein sequence ID" value="RTR19149.1"/>
    <property type="molecule type" value="Genomic_DNA"/>
</dbReference>
<comment type="caution">
    <text evidence="3">The sequence shown here is derived from an EMBL/GenBank/DDBJ whole genome shotgun (WGS) entry which is preliminary data.</text>
</comment>
<keyword evidence="4" id="KW-1185">Reference proteome</keyword>
<sequence>MWGMRLGWATVLSGALAVVGLVGMANTVRADSPVMPELVTGPGFAPFTGEDLPQGGWMSDLVQRAFKAAGRGYELRFVPWKRGYDGVMSGRFIATFPFARTPERERDALFSDPLIQVRQFVYLSTHTRMSFAGPEDFRGRVVCAPLGFGLPEELEAMIRRGELRRDTPSDLTACVRMVATGRADAFVLDEYTGSAAIINAGVINDIRVAERPYGTLTLHLMVGRMTPDAPAIIARFNDGLKALRDSGVYDELLARHTALAPR</sequence>